<name>A0A1T5D271_9FIRM</name>
<reference evidence="6" key="1">
    <citation type="submission" date="2017-02" db="EMBL/GenBank/DDBJ databases">
        <authorList>
            <person name="Varghese N."/>
            <person name="Submissions S."/>
        </authorList>
    </citation>
    <scope>NUCLEOTIDE SEQUENCE [LARGE SCALE GENOMIC DNA]</scope>
    <source>
        <strain evidence="6">ATCC 35199</strain>
    </source>
</reference>
<dbReference type="Proteomes" id="UP000243406">
    <property type="component" value="Unassembled WGS sequence"/>
</dbReference>
<evidence type="ECO:0000313" key="6">
    <source>
        <dbReference type="Proteomes" id="UP000243406"/>
    </source>
</evidence>
<dbReference type="RefSeq" id="WP_079590314.1">
    <property type="nucleotide sequence ID" value="NZ_FUYN01000006.1"/>
</dbReference>
<evidence type="ECO:0000256" key="1">
    <source>
        <dbReference type="ARBA" id="ARBA00023015"/>
    </source>
</evidence>
<feature type="domain" description="HTH gntR-type" evidence="4">
    <location>
        <begin position="9"/>
        <end position="77"/>
    </location>
</feature>
<dbReference type="PANTHER" id="PTHR38445">
    <property type="entry name" value="HTH-TYPE TRANSCRIPTIONAL REPRESSOR YTRA"/>
    <property type="match status" value="1"/>
</dbReference>
<keyword evidence="3" id="KW-0804">Transcription</keyword>
<evidence type="ECO:0000259" key="4">
    <source>
        <dbReference type="PROSITE" id="PS50949"/>
    </source>
</evidence>
<gene>
    <name evidence="5" type="ORF">SAMN02745120_2555</name>
</gene>
<dbReference type="Gene3D" id="1.10.10.10">
    <property type="entry name" value="Winged helix-like DNA-binding domain superfamily/Winged helix DNA-binding domain"/>
    <property type="match status" value="1"/>
</dbReference>
<dbReference type="OrthoDB" id="163333at2"/>
<dbReference type="InterPro" id="IPR036390">
    <property type="entry name" value="WH_DNA-bd_sf"/>
</dbReference>
<dbReference type="GO" id="GO:0003677">
    <property type="term" value="F:DNA binding"/>
    <property type="evidence" value="ECO:0007669"/>
    <property type="project" value="UniProtKB-KW"/>
</dbReference>
<dbReference type="AlphaFoldDB" id="A0A1T5D271"/>
<dbReference type="CDD" id="cd07377">
    <property type="entry name" value="WHTH_GntR"/>
    <property type="match status" value="1"/>
</dbReference>
<evidence type="ECO:0000256" key="3">
    <source>
        <dbReference type="ARBA" id="ARBA00023163"/>
    </source>
</evidence>
<keyword evidence="1" id="KW-0805">Transcription regulation</keyword>
<dbReference type="SUPFAM" id="SSF46785">
    <property type="entry name" value="Winged helix' DNA-binding domain"/>
    <property type="match status" value="1"/>
</dbReference>
<organism evidence="5 6">
    <name type="scientific">Acetoanaerobium noterae</name>
    <dbReference type="NCBI Taxonomy" id="745369"/>
    <lineage>
        <taxon>Bacteria</taxon>
        <taxon>Bacillati</taxon>
        <taxon>Bacillota</taxon>
        <taxon>Clostridia</taxon>
        <taxon>Peptostreptococcales</taxon>
        <taxon>Filifactoraceae</taxon>
        <taxon>Acetoanaerobium</taxon>
    </lineage>
</organism>
<dbReference type="InterPro" id="IPR000524">
    <property type="entry name" value="Tscrpt_reg_HTH_GntR"/>
</dbReference>
<dbReference type="Pfam" id="PF00392">
    <property type="entry name" value="GntR"/>
    <property type="match status" value="1"/>
</dbReference>
<sequence length="126" mass="14431">MPWEFDNSKPIYTQIEEEIKKKIISGALKGGDKMQSVRDLAQEAGVNPNTMQKALMEIEKQGLIITERTSGRFVTSDSEKIQRLKDSFFELKIKSLISEFVELGCSKQDLYTLIEKHFDGVKKDDK</sequence>
<dbReference type="SMART" id="SM00345">
    <property type="entry name" value="HTH_GNTR"/>
    <property type="match status" value="1"/>
</dbReference>
<keyword evidence="6" id="KW-1185">Reference proteome</keyword>
<keyword evidence="2 5" id="KW-0238">DNA-binding</keyword>
<dbReference type="PANTHER" id="PTHR38445:SF6">
    <property type="entry name" value="GNTR-FAMILY TRANSCRIPTIONAL REGULATOR"/>
    <property type="match status" value="1"/>
</dbReference>
<protein>
    <submittedName>
        <fullName evidence="5">DNA-binding transcriptional regulator YhcF, GntR family</fullName>
    </submittedName>
</protein>
<dbReference type="InterPro" id="IPR036388">
    <property type="entry name" value="WH-like_DNA-bd_sf"/>
</dbReference>
<proteinExistence type="predicted"/>
<evidence type="ECO:0000313" key="5">
    <source>
        <dbReference type="EMBL" id="SKB65769.1"/>
    </source>
</evidence>
<accession>A0A1T5D271</accession>
<dbReference type="EMBL" id="FUYN01000006">
    <property type="protein sequence ID" value="SKB65769.1"/>
    <property type="molecule type" value="Genomic_DNA"/>
</dbReference>
<dbReference type="GO" id="GO:0003700">
    <property type="term" value="F:DNA-binding transcription factor activity"/>
    <property type="evidence" value="ECO:0007669"/>
    <property type="project" value="InterPro"/>
</dbReference>
<dbReference type="PROSITE" id="PS50949">
    <property type="entry name" value="HTH_GNTR"/>
    <property type="match status" value="1"/>
</dbReference>
<evidence type="ECO:0000256" key="2">
    <source>
        <dbReference type="ARBA" id="ARBA00023125"/>
    </source>
</evidence>